<dbReference type="InterPro" id="IPR012871">
    <property type="entry name" value="DUF1668_ORYSA"/>
</dbReference>
<gene>
    <name evidence="1" type="ORF">HU200_006105</name>
</gene>
<organism evidence="1 2">
    <name type="scientific">Digitaria exilis</name>
    <dbReference type="NCBI Taxonomy" id="1010633"/>
    <lineage>
        <taxon>Eukaryota</taxon>
        <taxon>Viridiplantae</taxon>
        <taxon>Streptophyta</taxon>
        <taxon>Embryophyta</taxon>
        <taxon>Tracheophyta</taxon>
        <taxon>Spermatophyta</taxon>
        <taxon>Magnoliopsida</taxon>
        <taxon>Liliopsida</taxon>
        <taxon>Poales</taxon>
        <taxon>Poaceae</taxon>
        <taxon>PACMAD clade</taxon>
        <taxon>Panicoideae</taxon>
        <taxon>Panicodae</taxon>
        <taxon>Paniceae</taxon>
        <taxon>Anthephorinae</taxon>
        <taxon>Digitaria</taxon>
    </lineage>
</organism>
<evidence type="ECO:0000313" key="1">
    <source>
        <dbReference type="EMBL" id="KAF8772111.1"/>
    </source>
</evidence>
<sequence length="249" mass="27666">MQPNLPPWFEVLDLSAASFVKGQLTGCSWCPLPSPPLFPSLNEEGTRVDLGPPIVEVESYAVVGNFILLSIARDPFTERDAGTVAFDVYAEEWHYVDCERNLPFIGQAIPSGDFFLGSSRSEGNELTRYCISVTKTNSSLMLSIMEVPATLVNTPRMISGQFFSCMGNGVICSVGCCIHSWDSDEAQERDNIYIYFYGSINVDEEDAKLQRAGKTVLSSNHSEYFFRLNEPVYKLIAPTLVSAVWMDVI</sequence>
<keyword evidence="2" id="KW-1185">Reference proteome</keyword>
<dbReference type="EMBL" id="JACEFO010000429">
    <property type="protein sequence ID" value="KAF8772111.1"/>
    <property type="molecule type" value="Genomic_DNA"/>
</dbReference>
<proteinExistence type="predicted"/>
<protein>
    <submittedName>
        <fullName evidence="1">Uncharacterized protein</fullName>
    </submittedName>
</protein>
<reference evidence="1" key="1">
    <citation type="submission" date="2020-07" db="EMBL/GenBank/DDBJ databases">
        <title>Genome sequence and genetic diversity analysis of an under-domesticated orphan crop, white fonio (Digitaria exilis).</title>
        <authorList>
            <person name="Bennetzen J.L."/>
            <person name="Chen S."/>
            <person name="Ma X."/>
            <person name="Wang X."/>
            <person name="Yssel A.E.J."/>
            <person name="Chaluvadi S.R."/>
            <person name="Johnson M."/>
            <person name="Gangashetty P."/>
            <person name="Hamidou F."/>
            <person name="Sanogo M.D."/>
            <person name="Zwaenepoel A."/>
            <person name="Wallace J."/>
            <person name="Van De Peer Y."/>
            <person name="Van Deynze A."/>
        </authorList>
    </citation>
    <scope>NUCLEOTIDE SEQUENCE</scope>
    <source>
        <tissue evidence="1">Leaves</tissue>
    </source>
</reference>
<dbReference type="Proteomes" id="UP000636709">
    <property type="component" value="Unassembled WGS sequence"/>
</dbReference>
<dbReference type="Pfam" id="PF07893">
    <property type="entry name" value="DUF1668"/>
    <property type="match status" value="1"/>
</dbReference>
<dbReference type="OrthoDB" id="590031at2759"/>
<dbReference type="AlphaFoldDB" id="A0A835FQG4"/>
<comment type="caution">
    <text evidence="1">The sequence shown here is derived from an EMBL/GenBank/DDBJ whole genome shotgun (WGS) entry which is preliminary data.</text>
</comment>
<name>A0A835FQG4_9POAL</name>
<evidence type="ECO:0000313" key="2">
    <source>
        <dbReference type="Proteomes" id="UP000636709"/>
    </source>
</evidence>
<accession>A0A835FQG4</accession>